<evidence type="ECO:0000313" key="2">
    <source>
        <dbReference type="Proteomes" id="UP000318693"/>
    </source>
</evidence>
<dbReference type="AlphaFoldDB" id="A0A552WNJ6"/>
<organism evidence="1 2">
    <name type="scientific">Georgenia yuyongxinii</name>
    <dbReference type="NCBI Taxonomy" id="2589797"/>
    <lineage>
        <taxon>Bacteria</taxon>
        <taxon>Bacillati</taxon>
        <taxon>Actinomycetota</taxon>
        <taxon>Actinomycetes</taxon>
        <taxon>Micrococcales</taxon>
        <taxon>Bogoriellaceae</taxon>
        <taxon>Georgenia</taxon>
    </lineage>
</organism>
<accession>A0A552WNJ6</accession>
<gene>
    <name evidence="1" type="ORF">FJ693_13885</name>
</gene>
<keyword evidence="1" id="KW-0418">Kinase</keyword>
<dbReference type="Pfam" id="PF13189">
    <property type="entry name" value="Cytidylate_kin2"/>
    <property type="match status" value="1"/>
</dbReference>
<comment type="caution">
    <text evidence="1">The sequence shown here is derived from an EMBL/GenBank/DDBJ whole genome shotgun (WGS) entry which is preliminary data.</text>
</comment>
<dbReference type="Proteomes" id="UP000318693">
    <property type="component" value="Unassembled WGS sequence"/>
</dbReference>
<dbReference type="Gene3D" id="3.40.50.300">
    <property type="entry name" value="P-loop containing nucleotide triphosphate hydrolases"/>
    <property type="match status" value="1"/>
</dbReference>
<sequence>MSESAAPMQSSRPGRSRALIAISATYGAGGAVVGQLVAEALGVPFLGHTFTSEQMEQAHREGGAANPSAAYLQHRVRGDLATDDDAARSALIELESRSFFEESDEEVRALLTTGGVVVGRAGPYLLRDDPAVLRVLLDGPRDARVAAGAALEGVDAATAERRQAAHDASRVGVARVHYGVDPNELRHYVVVLDTTVLGFDTAAEMIVAAARALHARTASR</sequence>
<dbReference type="RefSeq" id="WP_143419075.1">
    <property type="nucleotide sequence ID" value="NZ_VJXR01000046.1"/>
</dbReference>
<reference evidence="1 2" key="1">
    <citation type="submission" date="2019-07" db="EMBL/GenBank/DDBJ databases">
        <title>Georgenia wutianyii sp. nov. and Georgenia *** sp. nov. isolated from plateau pika (Ochotona curzoniae) in the Qinghai-Tibet plateau of China.</title>
        <authorList>
            <person name="Tian Z."/>
        </authorList>
    </citation>
    <scope>NUCLEOTIDE SEQUENCE [LARGE SCALE GENOMIC DNA]</scope>
    <source>
        <strain evidence="1 2">Z446</strain>
    </source>
</reference>
<evidence type="ECO:0000313" key="1">
    <source>
        <dbReference type="EMBL" id="TRW44342.1"/>
    </source>
</evidence>
<dbReference type="GO" id="GO:0016301">
    <property type="term" value="F:kinase activity"/>
    <property type="evidence" value="ECO:0007669"/>
    <property type="project" value="UniProtKB-KW"/>
</dbReference>
<protein>
    <submittedName>
        <fullName evidence="1">Cytidylate kinase-like family protein</fullName>
    </submittedName>
</protein>
<name>A0A552WNJ6_9MICO</name>
<keyword evidence="2" id="KW-1185">Reference proteome</keyword>
<dbReference type="InterPro" id="IPR027417">
    <property type="entry name" value="P-loop_NTPase"/>
</dbReference>
<keyword evidence="1" id="KW-0808">Transferase</keyword>
<proteinExistence type="predicted"/>
<dbReference type="EMBL" id="VJXR01000046">
    <property type="protein sequence ID" value="TRW44342.1"/>
    <property type="molecule type" value="Genomic_DNA"/>
</dbReference>